<feature type="compositionally biased region" description="Low complexity" evidence="6">
    <location>
        <begin position="147"/>
        <end position="164"/>
    </location>
</feature>
<feature type="domain" description="NADH:quinone oxidoreductase/Mrp antiporter transmembrane" evidence="8">
    <location>
        <begin position="182"/>
        <end position="244"/>
    </location>
</feature>
<evidence type="ECO:0000256" key="7">
    <source>
        <dbReference type="SAM" id="Phobius"/>
    </source>
</evidence>
<dbReference type="InterPro" id="IPR001750">
    <property type="entry name" value="ND/Mrp_TM"/>
</dbReference>
<feature type="transmembrane region" description="Helical" evidence="7">
    <location>
        <begin position="98"/>
        <end position="119"/>
    </location>
</feature>
<feature type="transmembrane region" description="Helical" evidence="7">
    <location>
        <begin position="196"/>
        <end position="221"/>
    </location>
</feature>
<gene>
    <name evidence="9" type="ORF">GCM10025865_05670</name>
</gene>
<evidence type="ECO:0000256" key="5">
    <source>
        <dbReference type="RuleBase" id="RU000320"/>
    </source>
</evidence>
<organism evidence="9 10">
    <name type="scientific">Paraoerskovia sediminicola</name>
    <dbReference type="NCBI Taxonomy" id="1138587"/>
    <lineage>
        <taxon>Bacteria</taxon>
        <taxon>Bacillati</taxon>
        <taxon>Actinomycetota</taxon>
        <taxon>Actinomycetes</taxon>
        <taxon>Micrococcales</taxon>
        <taxon>Cellulomonadaceae</taxon>
        <taxon>Paraoerskovia</taxon>
    </lineage>
</organism>
<dbReference type="PANTHER" id="PTHR22773">
    <property type="entry name" value="NADH DEHYDROGENASE"/>
    <property type="match status" value="1"/>
</dbReference>
<keyword evidence="4 7" id="KW-0472">Membrane</keyword>
<name>A0ABM8FZL6_9CELL</name>
<keyword evidence="3 7" id="KW-1133">Transmembrane helix</keyword>
<accession>A0ABM8FZL6</accession>
<dbReference type="EMBL" id="AP027729">
    <property type="protein sequence ID" value="BDZ41268.1"/>
    <property type="molecule type" value="Genomic_DNA"/>
</dbReference>
<feature type="transmembrane region" description="Helical" evidence="7">
    <location>
        <begin position="7"/>
        <end position="25"/>
    </location>
</feature>
<evidence type="ECO:0000313" key="10">
    <source>
        <dbReference type="Proteomes" id="UP001321475"/>
    </source>
</evidence>
<evidence type="ECO:0000256" key="2">
    <source>
        <dbReference type="ARBA" id="ARBA00022692"/>
    </source>
</evidence>
<evidence type="ECO:0000313" key="9">
    <source>
        <dbReference type="EMBL" id="BDZ41268.1"/>
    </source>
</evidence>
<sequence>MAACTKAAAFGALIRVLVIVGAGLQVGLPDAYQALEVGLWTFAIASMVVGSVVTLVQVDVKRILGYSAIAHTGFLLVGVIGLLSLVGTAGVGSALPSLIFYLLAYGLATVGAFTVVTLVRETSRSATVGALVGAAGSGAGATTAAADGAGATGPVTTSGASDGSASDDETAVEPPVVLGEATHLSQWAGLGRRSPWLAALYSLFLLSMAGIPLTAGFVAKFGVFSAAVAGGDWVLALVGVLSSAVAVFFYVRIIVLMYFTPADEDAAVTVVAPKPLALIALFVCAVGVIGLGIFPSPVLGLLG</sequence>
<dbReference type="Pfam" id="PF00361">
    <property type="entry name" value="Proton_antipo_M"/>
    <property type="match status" value="2"/>
</dbReference>
<keyword evidence="2 5" id="KW-0812">Transmembrane</keyword>
<feature type="transmembrane region" description="Helical" evidence="7">
    <location>
        <begin position="63"/>
        <end position="86"/>
    </location>
</feature>
<evidence type="ECO:0000256" key="4">
    <source>
        <dbReference type="ARBA" id="ARBA00023136"/>
    </source>
</evidence>
<keyword evidence="10" id="KW-1185">Reference proteome</keyword>
<protein>
    <recommendedName>
        <fullName evidence="8">NADH:quinone oxidoreductase/Mrp antiporter transmembrane domain-containing protein</fullName>
    </recommendedName>
</protein>
<dbReference type="Proteomes" id="UP001321475">
    <property type="component" value="Chromosome"/>
</dbReference>
<proteinExistence type="predicted"/>
<feature type="transmembrane region" description="Helical" evidence="7">
    <location>
        <begin position="276"/>
        <end position="294"/>
    </location>
</feature>
<comment type="subcellular location">
    <subcellularLocation>
        <location evidence="1">Endomembrane system</location>
        <topology evidence="1">Multi-pass membrane protein</topology>
    </subcellularLocation>
    <subcellularLocation>
        <location evidence="5">Membrane</location>
        <topology evidence="5">Multi-pass membrane protein</topology>
    </subcellularLocation>
</comment>
<feature type="domain" description="NADH:quinone oxidoreductase/Mrp antiporter transmembrane" evidence="8">
    <location>
        <begin position="31"/>
        <end position="124"/>
    </location>
</feature>
<reference evidence="10" key="1">
    <citation type="journal article" date="2019" name="Int. J. Syst. Evol. Microbiol.">
        <title>The Global Catalogue of Microorganisms (GCM) 10K type strain sequencing project: providing services to taxonomists for standard genome sequencing and annotation.</title>
        <authorList>
            <consortium name="The Broad Institute Genomics Platform"/>
            <consortium name="The Broad Institute Genome Sequencing Center for Infectious Disease"/>
            <person name="Wu L."/>
            <person name="Ma J."/>
        </authorList>
    </citation>
    <scope>NUCLEOTIDE SEQUENCE [LARGE SCALE GENOMIC DNA]</scope>
    <source>
        <strain evidence="10">NBRC 108565</strain>
    </source>
</reference>
<feature type="transmembrane region" description="Helical" evidence="7">
    <location>
        <begin position="233"/>
        <end position="255"/>
    </location>
</feature>
<feature type="transmembrane region" description="Helical" evidence="7">
    <location>
        <begin position="37"/>
        <end position="56"/>
    </location>
</feature>
<evidence type="ECO:0000259" key="8">
    <source>
        <dbReference type="Pfam" id="PF00361"/>
    </source>
</evidence>
<evidence type="ECO:0000256" key="3">
    <source>
        <dbReference type="ARBA" id="ARBA00022989"/>
    </source>
</evidence>
<evidence type="ECO:0000256" key="6">
    <source>
        <dbReference type="SAM" id="MobiDB-lite"/>
    </source>
</evidence>
<feature type="region of interest" description="Disordered" evidence="6">
    <location>
        <begin position="147"/>
        <end position="170"/>
    </location>
</feature>
<evidence type="ECO:0000256" key="1">
    <source>
        <dbReference type="ARBA" id="ARBA00004127"/>
    </source>
</evidence>